<dbReference type="EMBL" id="JAGQHS010000064">
    <property type="protein sequence ID" value="MCA9756721.1"/>
    <property type="molecule type" value="Genomic_DNA"/>
</dbReference>
<gene>
    <name evidence="2" type="ORF">KDA27_13030</name>
</gene>
<evidence type="ECO:0008006" key="4">
    <source>
        <dbReference type="Google" id="ProtNLM"/>
    </source>
</evidence>
<name>A0A956NE07_UNCEI</name>
<accession>A0A956NE07</accession>
<comment type="caution">
    <text evidence="2">The sequence shown here is derived from an EMBL/GenBank/DDBJ whole genome shotgun (WGS) entry which is preliminary data.</text>
</comment>
<protein>
    <recommendedName>
        <fullName evidence="4">Porin</fullName>
    </recommendedName>
</protein>
<dbReference type="Proteomes" id="UP000739538">
    <property type="component" value="Unassembled WGS sequence"/>
</dbReference>
<evidence type="ECO:0000256" key="1">
    <source>
        <dbReference type="SAM" id="MobiDB-lite"/>
    </source>
</evidence>
<sequence>MRASRWRDSQPGRPESGKKMAGTLRAVGAGALVALSLFAQSGDTEAAPPGAATYEFTQEHVELDTESVELQTHQLHLTRAITPDVRLSVSGGFVAADAGGDRSVSDLADSKIAVSWRPDTNLLIRLAANLPTGITELDSDAFDLAIWLQDELLQFAVPSLGSGTMLSGGASYTYSPAPRWSVGVGSAVGYHSDIRPLDAGESVERGTRVSMTGALDYSAARWGWRSQLAWARRGDGAIGESVVGVDPSWGVETALVGRGRKSNLFVRFGYSVPSRYSVSSDDGLLYSTTRGARTRVGLGGGWRAAPKVDLDASIEMARHAGWTDNGVDGIGAATRLELRVGSSIRLAPQTSLMARVGALSGQVDGNDAVDEVGRADLSGYRLRLALEQRF</sequence>
<evidence type="ECO:0000313" key="2">
    <source>
        <dbReference type="EMBL" id="MCA9756721.1"/>
    </source>
</evidence>
<proteinExistence type="predicted"/>
<reference evidence="2" key="1">
    <citation type="submission" date="2020-04" db="EMBL/GenBank/DDBJ databases">
        <authorList>
            <person name="Zhang T."/>
        </authorList>
    </citation>
    <scope>NUCLEOTIDE SEQUENCE</scope>
    <source>
        <strain evidence="2">HKST-UBA02</strain>
    </source>
</reference>
<organism evidence="2 3">
    <name type="scientific">Eiseniibacteriota bacterium</name>
    <dbReference type="NCBI Taxonomy" id="2212470"/>
    <lineage>
        <taxon>Bacteria</taxon>
        <taxon>Candidatus Eiseniibacteriota</taxon>
    </lineage>
</organism>
<feature type="compositionally biased region" description="Basic and acidic residues" evidence="1">
    <location>
        <begin position="1"/>
        <end position="18"/>
    </location>
</feature>
<reference evidence="2" key="2">
    <citation type="journal article" date="2021" name="Microbiome">
        <title>Successional dynamics and alternative stable states in a saline activated sludge microbial community over 9 years.</title>
        <authorList>
            <person name="Wang Y."/>
            <person name="Ye J."/>
            <person name="Ju F."/>
            <person name="Liu L."/>
            <person name="Boyd J.A."/>
            <person name="Deng Y."/>
            <person name="Parks D.H."/>
            <person name="Jiang X."/>
            <person name="Yin X."/>
            <person name="Woodcroft B.J."/>
            <person name="Tyson G.W."/>
            <person name="Hugenholtz P."/>
            <person name="Polz M.F."/>
            <person name="Zhang T."/>
        </authorList>
    </citation>
    <scope>NUCLEOTIDE SEQUENCE</scope>
    <source>
        <strain evidence="2">HKST-UBA02</strain>
    </source>
</reference>
<feature type="region of interest" description="Disordered" evidence="1">
    <location>
        <begin position="1"/>
        <end position="20"/>
    </location>
</feature>
<evidence type="ECO:0000313" key="3">
    <source>
        <dbReference type="Proteomes" id="UP000739538"/>
    </source>
</evidence>
<dbReference type="AlphaFoldDB" id="A0A956NE07"/>